<dbReference type="GO" id="GO:0004061">
    <property type="term" value="F:arylformamidase activity"/>
    <property type="evidence" value="ECO:0007669"/>
    <property type="project" value="InterPro"/>
</dbReference>
<dbReference type="GO" id="GO:0019441">
    <property type="term" value="P:L-tryptophan catabolic process to kynurenine"/>
    <property type="evidence" value="ECO:0007669"/>
    <property type="project" value="InterPro"/>
</dbReference>
<name>A0A0F9UX71_9ZZZZ</name>
<dbReference type="AlphaFoldDB" id="A0A0F9UX71"/>
<accession>A0A0F9UX71</accession>
<dbReference type="EMBL" id="LAZR01000770">
    <property type="protein sequence ID" value="KKN58238.1"/>
    <property type="molecule type" value="Genomic_DNA"/>
</dbReference>
<gene>
    <name evidence="1" type="ORF">LCGC14_0554270</name>
</gene>
<dbReference type="InterPro" id="IPR007325">
    <property type="entry name" value="KFase/CYL"/>
</dbReference>
<evidence type="ECO:0008006" key="2">
    <source>
        <dbReference type="Google" id="ProtNLM"/>
    </source>
</evidence>
<dbReference type="InterPro" id="IPR037175">
    <property type="entry name" value="KFase_sf"/>
</dbReference>
<dbReference type="Gene3D" id="3.50.30.50">
    <property type="entry name" value="Putative cyclase"/>
    <property type="match status" value="1"/>
</dbReference>
<dbReference type="SUPFAM" id="SSF102198">
    <property type="entry name" value="Putative cyclase"/>
    <property type="match status" value="1"/>
</dbReference>
<dbReference type="Pfam" id="PF04199">
    <property type="entry name" value="Cyclase"/>
    <property type="match status" value="1"/>
</dbReference>
<proteinExistence type="predicted"/>
<evidence type="ECO:0000313" key="1">
    <source>
        <dbReference type="EMBL" id="KKN58238.1"/>
    </source>
</evidence>
<dbReference type="PANTHER" id="PTHR43564">
    <property type="entry name" value="KYNURENINE FORMAMIDASE-LIKE PROTEIN"/>
    <property type="match status" value="1"/>
</dbReference>
<organism evidence="1">
    <name type="scientific">marine sediment metagenome</name>
    <dbReference type="NCBI Taxonomy" id="412755"/>
    <lineage>
        <taxon>unclassified sequences</taxon>
        <taxon>metagenomes</taxon>
        <taxon>ecological metagenomes</taxon>
    </lineage>
</organism>
<comment type="caution">
    <text evidence="1">The sequence shown here is derived from an EMBL/GenBank/DDBJ whole genome shotgun (WGS) entry which is preliminary data.</text>
</comment>
<reference evidence="1" key="1">
    <citation type="journal article" date="2015" name="Nature">
        <title>Complex archaea that bridge the gap between prokaryotes and eukaryotes.</title>
        <authorList>
            <person name="Spang A."/>
            <person name="Saw J.H."/>
            <person name="Jorgensen S.L."/>
            <person name="Zaremba-Niedzwiedzka K."/>
            <person name="Martijn J."/>
            <person name="Lind A.E."/>
            <person name="van Eijk R."/>
            <person name="Schleper C."/>
            <person name="Guy L."/>
            <person name="Ettema T.J."/>
        </authorList>
    </citation>
    <scope>NUCLEOTIDE SEQUENCE</scope>
</reference>
<protein>
    <recommendedName>
        <fullName evidence="2">Cyclase</fullName>
    </recommendedName>
</protein>
<sequence>MKFVDLSIPIINSNELLFDPVTMKLKIIYSDHDQGAKQMGQLFNLNPNKHLPAGKGWATERITISTHNGTHMDAPWHFAPIQDKEIGEKKAKTIDEVPLEWCIGSLIVLDCTDFEDGYILEIEDIDKKLRDIDYKLKKGDILCVHTNASRYHGTEEFIDHGVGIGKTATLHIIRQGVHIVGTDAWSWDAPFSITAQKWKKSQDPCIIWEGHFAGIELGYFQIEKLMNLDKVPPVGATIYCFPIKIARASAGWVRAVATIPE</sequence>
<dbReference type="PANTHER" id="PTHR43564:SF2">
    <property type="entry name" value="BLR6059 PROTEIN"/>
    <property type="match status" value="1"/>
</dbReference>